<dbReference type="PANTHER" id="PTHR48075">
    <property type="entry name" value="3-HYDROXYACYL-COA DEHYDROGENASE FAMILY PROTEIN"/>
    <property type="match status" value="1"/>
</dbReference>
<dbReference type="EMBL" id="CP002959">
    <property type="protein sequence ID" value="AFM14612.1"/>
    <property type="molecule type" value="Genomic_DNA"/>
</dbReference>
<feature type="domain" description="3-hydroxyacyl-CoA dehydrogenase NAD binding" evidence="3">
    <location>
        <begin position="10"/>
        <end position="182"/>
    </location>
</feature>
<dbReference type="InterPro" id="IPR006176">
    <property type="entry name" value="3-OHacyl-CoA_DH_NAD-bd"/>
</dbReference>
<dbReference type="Pfam" id="PF02737">
    <property type="entry name" value="3HCDH_N"/>
    <property type="match status" value="1"/>
</dbReference>
<dbReference type="HOGENOM" id="CLU_009834_2_0_12"/>
<evidence type="ECO:0000313" key="5">
    <source>
        <dbReference type="Proteomes" id="UP000006048"/>
    </source>
</evidence>
<dbReference type="InterPro" id="IPR008927">
    <property type="entry name" value="6-PGluconate_DH-like_C_sf"/>
</dbReference>
<evidence type="ECO:0000313" key="4">
    <source>
        <dbReference type="EMBL" id="AFM14612.1"/>
    </source>
</evidence>
<dbReference type="EC" id="1.1.1.35" evidence="4"/>
<keyword evidence="5" id="KW-1185">Reference proteome</keyword>
<dbReference type="SUPFAM" id="SSF48179">
    <property type="entry name" value="6-phosphogluconate dehydrogenase C-terminal domain-like"/>
    <property type="match status" value="1"/>
</dbReference>
<dbReference type="AlphaFoldDB" id="I4BBF5"/>
<dbReference type="Gene3D" id="1.10.1040.50">
    <property type="match status" value="1"/>
</dbReference>
<dbReference type="Proteomes" id="UP000006048">
    <property type="component" value="Chromosome"/>
</dbReference>
<reference evidence="4 5" key="1">
    <citation type="submission" date="2012-06" db="EMBL/GenBank/DDBJ databases">
        <title>The complete chromosome of genome of Turneriella parva DSM 21527.</title>
        <authorList>
            <consortium name="US DOE Joint Genome Institute (JGI-PGF)"/>
            <person name="Lucas S."/>
            <person name="Han J."/>
            <person name="Lapidus A."/>
            <person name="Bruce D."/>
            <person name="Goodwin L."/>
            <person name="Pitluck S."/>
            <person name="Peters L."/>
            <person name="Kyrpides N."/>
            <person name="Mavromatis K."/>
            <person name="Ivanova N."/>
            <person name="Mikhailova N."/>
            <person name="Chertkov O."/>
            <person name="Detter J.C."/>
            <person name="Tapia R."/>
            <person name="Han C."/>
            <person name="Land M."/>
            <person name="Hauser L."/>
            <person name="Markowitz V."/>
            <person name="Cheng J.-F."/>
            <person name="Hugenholtz P."/>
            <person name="Woyke T."/>
            <person name="Wu D."/>
            <person name="Gronow S."/>
            <person name="Wellnitz S."/>
            <person name="Brambilla E."/>
            <person name="Klenk H.-P."/>
            <person name="Eisen J.A."/>
        </authorList>
    </citation>
    <scope>NUCLEOTIDE SEQUENCE [LARGE SCALE GENOMIC DNA]</scope>
    <source>
        <strain evidence="5">ATCC BAA-1111 / DSM 21527 / NCTC 11395 / H</strain>
    </source>
</reference>
<dbReference type="InterPro" id="IPR006108">
    <property type="entry name" value="3HC_DH_C"/>
</dbReference>
<gene>
    <name evidence="4" type="ordered locus">Turpa_3978</name>
</gene>
<evidence type="ECO:0000259" key="3">
    <source>
        <dbReference type="Pfam" id="PF02737"/>
    </source>
</evidence>
<dbReference type="PATRIC" id="fig|869212.3.peg.4013"/>
<dbReference type="GO" id="GO:0070403">
    <property type="term" value="F:NAD+ binding"/>
    <property type="evidence" value="ECO:0007669"/>
    <property type="project" value="InterPro"/>
</dbReference>
<dbReference type="KEGG" id="tpx:Turpa_3978"/>
<name>I4BBF5_TURPD</name>
<protein>
    <submittedName>
        <fullName evidence="4">3-hydroxyacyl-CoA dehydrogenase</fullName>
        <ecNumber evidence="4">1.1.1.35</ecNumber>
    </submittedName>
</protein>
<proteinExistence type="predicted"/>
<dbReference type="GO" id="GO:0003857">
    <property type="term" value="F:(3S)-3-hydroxyacyl-CoA dehydrogenase (NAD+) activity"/>
    <property type="evidence" value="ECO:0007669"/>
    <property type="project" value="UniProtKB-EC"/>
</dbReference>
<dbReference type="Gene3D" id="3.40.50.720">
    <property type="entry name" value="NAD(P)-binding Rossmann-like Domain"/>
    <property type="match status" value="1"/>
</dbReference>
<dbReference type="RefSeq" id="WP_014805088.1">
    <property type="nucleotide sequence ID" value="NC_018020.1"/>
</dbReference>
<evidence type="ECO:0000259" key="2">
    <source>
        <dbReference type="Pfam" id="PF00725"/>
    </source>
</evidence>
<accession>I4BBF5</accession>
<dbReference type="Pfam" id="PF00725">
    <property type="entry name" value="3HCDH"/>
    <property type="match status" value="1"/>
</dbReference>
<sequence>MAKSTRVIKKVGVLGASGNMGSLSGGIFAQADIECVFFARSLDKATAGLEAAVGQARSDVLRKYIKAASYDDLEKEIPTCDWIFEGLAEDMAIKNEFFAKIEKLKKPGAIVSTVSSGLSIRKMGEGRTDDFRQSFMGTHFYNPPGKLPANELIFHPDVPKETRDFVYDFCEKVLRRVNIITEDTAAFAGNRIGFQFLNEAAIYAEKHGVDKVDYLLGPYTGRALAPLATIDLVGLDVHKAIVDNVVAHVKDERIDTYKMPTYMQKMIDQGMLGRKAKGKGGYFNRDAEKNKTTLNIADLSFAPTKKEKIDWVEKTKQAIQDGMYARAIELIKTAPGAEGELVRHFILGYVAYSFARIGEVTPEADGIHGIDRVMSSGFSWLPPSGWVDLFGGVKETVAMIEKAGLTAPAQLKGIKDKGKICRVADVSKFLIGR</sequence>
<dbReference type="OrthoDB" id="9771883at2"/>
<dbReference type="SUPFAM" id="SSF51735">
    <property type="entry name" value="NAD(P)-binding Rossmann-fold domains"/>
    <property type="match status" value="1"/>
</dbReference>
<dbReference type="STRING" id="869212.Turpa_3978"/>
<dbReference type="PANTHER" id="PTHR48075:SF7">
    <property type="entry name" value="3-HYDROXYACYL-COA DEHYDROGENASE-RELATED"/>
    <property type="match status" value="1"/>
</dbReference>
<feature type="domain" description="3-hydroxyacyl-CoA dehydrogenase C-terminal" evidence="2">
    <location>
        <begin position="187"/>
        <end position="277"/>
    </location>
</feature>
<dbReference type="InterPro" id="IPR036291">
    <property type="entry name" value="NAD(P)-bd_dom_sf"/>
</dbReference>
<keyword evidence="1 4" id="KW-0560">Oxidoreductase</keyword>
<organism evidence="4 5">
    <name type="scientific">Turneriella parva (strain ATCC BAA-1111 / DSM 21527 / NCTC 11395 / H)</name>
    <name type="common">Leptospira parva</name>
    <dbReference type="NCBI Taxonomy" id="869212"/>
    <lineage>
        <taxon>Bacteria</taxon>
        <taxon>Pseudomonadati</taxon>
        <taxon>Spirochaetota</taxon>
        <taxon>Spirochaetia</taxon>
        <taxon>Leptospirales</taxon>
        <taxon>Leptospiraceae</taxon>
        <taxon>Turneriella</taxon>
    </lineage>
</organism>
<evidence type="ECO:0000256" key="1">
    <source>
        <dbReference type="ARBA" id="ARBA00023002"/>
    </source>
</evidence>
<dbReference type="GO" id="GO:0006631">
    <property type="term" value="P:fatty acid metabolic process"/>
    <property type="evidence" value="ECO:0007669"/>
    <property type="project" value="InterPro"/>
</dbReference>